<keyword evidence="6" id="KW-1185">Reference proteome</keyword>
<dbReference type="PROSITE" id="PS50106">
    <property type="entry name" value="PDZ"/>
    <property type="match status" value="1"/>
</dbReference>
<dbReference type="Pfam" id="PF15266">
    <property type="entry name" value="DUF4594"/>
    <property type="match status" value="1"/>
</dbReference>
<gene>
    <name evidence="5" type="ORF">HOLleu_09073</name>
</gene>
<evidence type="ECO:0000256" key="1">
    <source>
        <dbReference type="ARBA" id="ARBA00022553"/>
    </source>
</evidence>
<keyword evidence="2" id="KW-0175">Coiled coil</keyword>
<feature type="region of interest" description="Disordered" evidence="3">
    <location>
        <begin position="318"/>
        <end position="344"/>
    </location>
</feature>
<feature type="region of interest" description="Disordered" evidence="3">
    <location>
        <begin position="241"/>
        <end position="279"/>
    </location>
</feature>
<name>A0A9Q1CK57_HOLLE</name>
<evidence type="ECO:0000313" key="6">
    <source>
        <dbReference type="Proteomes" id="UP001152320"/>
    </source>
</evidence>
<protein>
    <submittedName>
        <fullName evidence="5">Coiled-coil domain-containing protein 9</fullName>
    </submittedName>
</protein>
<feature type="compositionally biased region" description="Polar residues" evidence="3">
    <location>
        <begin position="522"/>
        <end position="533"/>
    </location>
</feature>
<dbReference type="Pfam" id="PF00595">
    <property type="entry name" value="PDZ"/>
    <property type="match status" value="1"/>
</dbReference>
<feature type="compositionally biased region" description="Basic and acidic residues" evidence="3">
    <location>
        <begin position="476"/>
        <end position="498"/>
    </location>
</feature>
<dbReference type="SUPFAM" id="SSF50156">
    <property type="entry name" value="PDZ domain-like"/>
    <property type="match status" value="1"/>
</dbReference>
<dbReference type="Gene3D" id="2.30.42.10">
    <property type="match status" value="1"/>
</dbReference>
<evidence type="ECO:0000256" key="3">
    <source>
        <dbReference type="SAM" id="MobiDB-lite"/>
    </source>
</evidence>
<dbReference type="Proteomes" id="UP001152320">
    <property type="component" value="Chromosome 3"/>
</dbReference>
<feature type="region of interest" description="Disordered" evidence="3">
    <location>
        <begin position="63"/>
        <end position="158"/>
    </location>
</feature>
<dbReference type="PANTHER" id="PTHR15635:SF12">
    <property type="entry name" value="HABP4_PAI-RBP1 DOMAIN-CONTAINING PROTEIN"/>
    <property type="match status" value="1"/>
</dbReference>
<feature type="compositionally biased region" description="Low complexity" evidence="3">
    <location>
        <begin position="117"/>
        <end position="136"/>
    </location>
</feature>
<feature type="compositionally biased region" description="Basic and acidic residues" evidence="3">
    <location>
        <begin position="506"/>
        <end position="516"/>
    </location>
</feature>
<sequence length="533" mass="60024">MADSLLVSHTQLTQKLTEIVDNFTLLDILSKEEQEELLNEKIDKIKSENEKRLLRHQEVEADRELATRRMSSSEQDIKPHREQQVLERQSSSDSSKKSQKSSPPSRGSGKGGRGPPKGRQSSSPRSPASSTTSSTSDAKMPSSYNRRQVSSPVEPVPGMLQPNTFDVVLENQGTGLGFGIVGTPAGVSVKTVIPGGAAAMEGTLRTGDTLLFVNDVDVRCMRRDEVYDILRKESGSIHLVVSRDDDQHLPGRGQSSRRNDNFNQRGGYSRMSDTDRKENLSITIRNDLQEFKEESCVRTVHSGGKHNETLTVSIPNEKAQGFGGVGRGRGRGRGRGKVVDQERNDRSVRLTAEQMRVQDYEEKRKQNYDLVEAEIRAMREAYESQKAAEEGAASALPPMDPPSSGSFLYDRSRFGDGNQNSGPQDRREGRRRNPHNWGGPTIEDVHQNMNRNRRGRHHQSSGSHQSRSDMTTSMTGKERKDYEQWKNDRDRVDQERLARHVNASGEWRREWDREKSSLPGYASNQFQTKYTEE</sequence>
<dbReference type="AlphaFoldDB" id="A0A9Q1CK57"/>
<organism evidence="5 6">
    <name type="scientific">Holothuria leucospilota</name>
    <name type="common">Black long sea cucumber</name>
    <name type="synonym">Mertensiothuria leucospilota</name>
    <dbReference type="NCBI Taxonomy" id="206669"/>
    <lineage>
        <taxon>Eukaryota</taxon>
        <taxon>Metazoa</taxon>
        <taxon>Echinodermata</taxon>
        <taxon>Eleutherozoa</taxon>
        <taxon>Echinozoa</taxon>
        <taxon>Holothuroidea</taxon>
        <taxon>Aspidochirotacea</taxon>
        <taxon>Aspidochirotida</taxon>
        <taxon>Holothuriidae</taxon>
        <taxon>Holothuria</taxon>
    </lineage>
</organism>
<dbReference type="OrthoDB" id="10058133at2759"/>
<feature type="compositionally biased region" description="Polar residues" evidence="3">
    <location>
        <begin position="142"/>
        <end position="151"/>
    </location>
</feature>
<feature type="compositionally biased region" description="Basic and acidic residues" evidence="3">
    <location>
        <begin position="75"/>
        <end position="85"/>
    </location>
</feature>
<evidence type="ECO:0000256" key="2">
    <source>
        <dbReference type="ARBA" id="ARBA00023054"/>
    </source>
</evidence>
<dbReference type="EMBL" id="JAIZAY010000003">
    <property type="protein sequence ID" value="KAJ8045949.1"/>
    <property type="molecule type" value="Genomic_DNA"/>
</dbReference>
<evidence type="ECO:0000259" key="4">
    <source>
        <dbReference type="PROSITE" id="PS50106"/>
    </source>
</evidence>
<evidence type="ECO:0000313" key="5">
    <source>
        <dbReference type="EMBL" id="KAJ8045949.1"/>
    </source>
</evidence>
<dbReference type="InterPro" id="IPR001478">
    <property type="entry name" value="PDZ"/>
</dbReference>
<dbReference type="InterPro" id="IPR029336">
    <property type="entry name" value="DUF4594"/>
</dbReference>
<dbReference type="SMART" id="SM00228">
    <property type="entry name" value="PDZ"/>
    <property type="match status" value="1"/>
</dbReference>
<reference evidence="5" key="1">
    <citation type="submission" date="2021-10" db="EMBL/GenBank/DDBJ databases">
        <title>Tropical sea cucumber genome reveals ecological adaptation and Cuvierian tubules defense mechanism.</title>
        <authorList>
            <person name="Chen T."/>
        </authorList>
    </citation>
    <scope>NUCLEOTIDE SEQUENCE</scope>
    <source>
        <strain evidence="5">Nanhai2018</strain>
        <tissue evidence="5">Muscle</tissue>
    </source>
</reference>
<dbReference type="PANTHER" id="PTHR15635">
    <property type="entry name" value="COILED-COIL DOMAIN CONTAINING PROTEIN 9"/>
    <property type="match status" value="1"/>
</dbReference>
<proteinExistence type="predicted"/>
<feature type="compositionally biased region" description="Polar residues" evidence="3">
    <location>
        <begin position="253"/>
        <end position="266"/>
    </location>
</feature>
<feature type="domain" description="PDZ" evidence="4">
    <location>
        <begin position="166"/>
        <end position="245"/>
    </location>
</feature>
<accession>A0A9Q1CK57</accession>
<dbReference type="InterPro" id="IPR036034">
    <property type="entry name" value="PDZ_sf"/>
</dbReference>
<feature type="region of interest" description="Disordered" evidence="3">
    <location>
        <begin position="386"/>
        <end position="533"/>
    </location>
</feature>
<comment type="caution">
    <text evidence="5">The sequence shown here is derived from an EMBL/GenBank/DDBJ whole genome shotgun (WGS) entry which is preliminary data.</text>
</comment>
<keyword evidence="1" id="KW-0597">Phosphoprotein</keyword>